<keyword evidence="3" id="KW-1185">Reference proteome</keyword>
<reference evidence="2" key="1">
    <citation type="submission" date="2022-12" db="EMBL/GenBank/DDBJ databases">
        <title>Draft genome assemblies for two species of Escallonia (Escalloniales).</title>
        <authorList>
            <person name="Chanderbali A."/>
            <person name="Dervinis C."/>
            <person name="Anghel I."/>
            <person name="Soltis D."/>
            <person name="Soltis P."/>
            <person name="Zapata F."/>
        </authorList>
    </citation>
    <scope>NUCLEOTIDE SEQUENCE</scope>
    <source>
        <strain evidence="2">UCBG92.1500</strain>
        <tissue evidence="2">Leaf</tissue>
    </source>
</reference>
<feature type="domain" description="GAG-pre-integrase" evidence="1">
    <location>
        <begin position="5"/>
        <end position="65"/>
    </location>
</feature>
<comment type="caution">
    <text evidence="2">The sequence shown here is derived from an EMBL/GenBank/DDBJ whole genome shotgun (WGS) entry which is preliminary data.</text>
</comment>
<protein>
    <recommendedName>
        <fullName evidence="1">GAG-pre-integrase domain-containing protein</fullName>
    </recommendedName>
</protein>
<evidence type="ECO:0000259" key="1">
    <source>
        <dbReference type="Pfam" id="PF13976"/>
    </source>
</evidence>
<sequence>MYTLLGTCNHSISLASTENQRNTLWHQRLGHLSKSAMRILHSKNALPRMKNIQLDFCEGYVYGKQKWMIPVERPGYMPLDKNLAFITLLRSEKLLLIMKHETRIYNFSNATTVALIIVNFKIRYKLNSNFLELFQYAVLVDPLVGDSVTHSNANTTIEDTHSSFAE</sequence>
<evidence type="ECO:0000313" key="3">
    <source>
        <dbReference type="Proteomes" id="UP001187471"/>
    </source>
</evidence>
<gene>
    <name evidence="2" type="ORF">RJ640_023958</name>
</gene>
<organism evidence="2 3">
    <name type="scientific">Escallonia rubra</name>
    <dbReference type="NCBI Taxonomy" id="112253"/>
    <lineage>
        <taxon>Eukaryota</taxon>
        <taxon>Viridiplantae</taxon>
        <taxon>Streptophyta</taxon>
        <taxon>Embryophyta</taxon>
        <taxon>Tracheophyta</taxon>
        <taxon>Spermatophyta</taxon>
        <taxon>Magnoliopsida</taxon>
        <taxon>eudicotyledons</taxon>
        <taxon>Gunneridae</taxon>
        <taxon>Pentapetalae</taxon>
        <taxon>asterids</taxon>
        <taxon>campanulids</taxon>
        <taxon>Escalloniales</taxon>
        <taxon>Escalloniaceae</taxon>
        <taxon>Escallonia</taxon>
    </lineage>
</organism>
<dbReference type="Pfam" id="PF13976">
    <property type="entry name" value="gag_pre-integrs"/>
    <property type="match status" value="1"/>
</dbReference>
<name>A0AA88R2E7_9ASTE</name>
<dbReference type="InterPro" id="IPR025724">
    <property type="entry name" value="GAG-pre-integrase_dom"/>
</dbReference>
<dbReference type="EMBL" id="JAVXUO010001700">
    <property type="protein sequence ID" value="KAK2979887.1"/>
    <property type="molecule type" value="Genomic_DNA"/>
</dbReference>
<dbReference type="Proteomes" id="UP001187471">
    <property type="component" value="Unassembled WGS sequence"/>
</dbReference>
<evidence type="ECO:0000313" key="2">
    <source>
        <dbReference type="EMBL" id="KAK2979887.1"/>
    </source>
</evidence>
<accession>A0AA88R2E7</accession>
<proteinExistence type="predicted"/>
<dbReference type="AlphaFoldDB" id="A0AA88R2E7"/>